<dbReference type="Pfam" id="PF06114">
    <property type="entry name" value="Peptidase_M78"/>
    <property type="match status" value="1"/>
</dbReference>
<reference evidence="2 3" key="1">
    <citation type="submission" date="2016-10" db="EMBL/GenBank/DDBJ databases">
        <authorList>
            <person name="de Groot N.N."/>
        </authorList>
    </citation>
    <scope>NUCLEOTIDE SEQUENCE [LARGE SCALE GENOMIC DNA]</scope>
    <source>
        <strain evidence="2 3">DSM 20117</strain>
    </source>
</reference>
<dbReference type="Proteomes" id="UP000181917">
    <property type="component" value="Unassembled WGS sequence"/>
</dbReference>
<sequence>MLQSKVERERAISITVRPAGPDDDPLVTGSVLFTANHAVITYPADASPHRQIKVLCHEFAHLIFGHVQTDPFTNIPDDMSEMLQLLDPSMIKAQLLRRRCFDNPAELEAEILADMLSVRLTWSSTRRSPTPDAFGRVFG</sequence>
<evidence type="ECO:0000313" key="2">
    <source>
        <dbReference type="EMBL" id="SDQ03613.1"/>
    </source>
</evidence>
<evidence type="ECO:0000313" key="3">
    <source>
        <dbReference type="Proteomes" id="UP000181917"/>
    </source>
</evidence>
<dbReference type="EMBL" id="FNKH01000001">
    <property type="protein sequence ID" value="SDQ03613.1"/>
    <property type="molecule type" value="Genomic_DNA"/>
</dbReference>
<gene>
    <name evidence="2" type="ORF">SAMN04489742_0124</name>
</gene>
<feature type="domain" description="IrrE N-terminal-like" evidence="1">
    <location>
        <begin position="31"/>
        <end position="68"/>
    </location>
</feature>
<keyword evidence="3" id="KW-1185">Reference proteome</keyword>
<dbReference type="STRING" id="37928.SAMN04489742_0124"/>
<evidence type="ECO:0000259" key="1">
    <source>
        <dbReference type="Pfam" id="PF06114"/>
    </source>
</evidence>
<organism evidence="2 3">
    <name type="scientific">Crystallibacter crystallopoietes</name>
    <dbReference type="NCBI Taxonomy" id="37928"/>
    <lineage>
        <taxon>Bacteria</taxon>
        <taxon>Bacillati</taxon>
        <taxon>Actinomycetota</taxon>
        <taxon>Actinomycetes</taxon>
        <taxon>Micrococcales</taxon>
        <taxon>Micrococcaceae</taxon>
        <taxon>Crystallibacter</taxon>
    </lineage>
</organism>
<proteinExistence type="predicted"/>
<accession>A0A1H0XL81</accession>
<dbReference type="AlphaFoldDB" id="A0A1H0XL81"/>
<protein>
    <recommendedName>
        <fullName evidence="1">IrrE N-terminal-like domain-containing protein</fullName>
    </recommendedName>
</protein>
<dbReference type="InterPro" id="IPR010359">
    <property type="entry name" value="IrrE_HExxH"/>
</dbReference>
<name>A0A1H0XL81_9MICC</name>